<dbReference type="GO" id="GO:0051205">
    <property type="term" value="P:protein insertion into membrane"/>
    <property type="evidence" value="ECO:0007669"/>
    <property type="project" value="TreeGrafter"/>
</dbReference>
<evidence type="ECO:0000256" key="1">
    <source>
        <dbReference type="ARBA" id="ARBA00004429"/>
    </source>
</evidence>
<dbReference type="InterPro" id="IPR038221">
    <property type="entry name" value="YidC_periplasmic_sf"/>
</dbReference>
<comment type="function">
    <text evidence="13">Required for the insertion and/or proper folding and/or complex formation of integral membrane proteins into the membrane. Involved in integration of membrane proteins that insert both dependently and independently of the Sec translocase complex, as well as at least some lipoproteins. Aids folding of multispanning membrane proteins.</text>
</comment>
<dbReference type="PANTHER" id="PTHR12428">
    <property type="entry name" value="OXA1"/>
    <property type="match status" value="1"/>
</dbReference>
<dbReference type="Pfam" id="PF14849">
    <property type="entry name" value="YidC_periplas"/>
    <property type="match status" value="1"/>
</dbReference>
<comment type="caution">
    <text evidence="16">The sequence shown here is derived from an EMBL/GenBank/DDBJ whole genome shotgun (WGS) entry which is preliminary data.</text>
</comment>
<evidence type="ECO:0000313" key="16">
    <source>
        <dbReference type="EMBL" id="GLI92635.1"/>
    </source>
</evidence>
<evidence type="ECO:0000256" key="5">
    <source>
        <dbReference type="ARBA" id="ARBA00022475"/>
    </source>
</evidence>
<dbReference type="NCBIfam" id="TIGR03593">
    <property type="entry name" value="yidC_nterm"/>
    <property type="match status" value="1"/>
</dbReference>
<feature type="transmembrane region" description="Helical" evidence="13">
    <location>
        <begin position="494"/>
        <end position="516"/>
    </location>
</feature>
<keyword evidence="8 13" id="KW-1133">Transmembrane helix</keyword>
<dbReference type="AlphaFoldDB" id="A0A9W6GTI9"/>
<evidence type="ECO:0000259" key="14">
    <source>
        <dbReference type="Pfam" id="PF02096"/>
    </source>
</evidence>
<dbReference type="InterPro" id="IPR019998">
    <property type="entry name" value="Membr_insert_YidC"/>
</dbReference>
<dbReference type="EMBL" id="BSEC01000001">
    <property type="protein sequence ID" value="GLI92635.1"/>
    <property type="molecule type" value="Genomic_DNA"/>
</dbReference>
<dbReference type="InterPro" id="IPR028053">
    <property type="entry name" value="Membr_insert_YidC_N"/>
</dbReference>
<comment type="subunit">
    <text evidence="13">Interacts with the Sec translocase complex via SecD. Specifically interacts with transmembrane segments of nascent integral membrane proteins during membrane integration.</text>
</comment>
<evidence type="ECO:0000256" key="12">
    <source>
        <dbReference type="ARBA" id="ARBA00033342"/>
    </source>
</evidence>
<evidence type="ECO:0000256" key="8">
    <source>
        <dbReference type="ARBA" id="ARBA00022989"/>
    </source>
</evidence>
<keyword evidence="9 13" id="KW-0472">Membrane</keyword>
<keyword evidence="4 13" id="KW-0813">Transport</keyword>
<evidence type="ECO:0000256" key="9">
    <source>
        <dbReference type="ARBA" id="ARBA00023136"/>
    </source>
</evidence>
<sequence>MTENTKNMLIAAALSLIFIGLWDYFYAFPEFDRQKQVQTQQARLAKTPKLGAPDQPVAPAVPVVRTREEALALSPRVAIDTRSISGSIALKGARIDDVSLKHYRQTVDPTSPIITLLSPEYGPSPYFAEMGFVTGEIENAPALPTTETLWTADSDRLTSGKPLTLSWDNGKGLVFKRVISVDDEYLFTVKDTVENKSGKAVTLHNFSRVNRIGRPASSGYAILHEGFIGVVGDKAEELNYDKIEKEADSTKTFKGVGGWVGFTDKYWGAVVAPDQNTAIEARYVAMGGANKTYQADTVTEAKAVEPGATAEATTYVFAGAKEVDTLDAYKANPGLKRFDLLIDWGWFYFITRPMFRLIDFLYRVLGNFGLAILAVTVIVKAAFLPLANKSYKSIAKMKEIQPKIKELKEKHGDDKHAFNMEQMELYRREKVNPASGCLPVLLQIPVFFSLYKVLVVTIEMRHAPFFGWIKDLSAPDPTNVFNLFGLIPFDPTHVAIFGPYLALGVWPLVMGVTMWLQMKMNPEPTDEIQKTMFAWMPVMFTFTMGSFASGLIIYWSWNNLLSIIQQGVIMKRAGVKFELWDNLRKTFGMA</sequence>
<dbReference type="GO" id="GO:0032977">
    <property type="term" value="F:membrane insertase activity"/>
    <property type="evidence" value="ECO:0007669"/>
    <property type="project" value="InterPro"/>
</dbReference>
<dbReference type="PANTHER" id="PTHR12428:SF65">
    <property type="entry name" value="CYTOCHROME C OXIDASE ASSEMBLY PROTEIN COX18, MITOCHONDRIAL"/>
    <property type="match status" value="1"/>
</dbReference>
<dbReference type="Gene3D" id="2.70.98.90">
    <property type="match status" value="1"/>
</dbReference>
<keyword evidence="5 13" id="KW-1003">Cell membrane</keyword>
<gene>
    <name evidence="13 16" type="primary">yidC</name>
    <name evidence="16" type="ORF">LMG27198_16270</name>
</gene>
<dbReference type="PRINTS" id="PR01900">
    <property type="entry name" value="YIDCPROTEIN"/>
</dbReference>
<feature type="transmembrane region" description="Helical" evidence="13">
    <location>
        <begin position="437"/>
        <end position="458"/>
    </location>
</feature>
<evidence type="ECO:0000256" key="3">
    <source>
        <dbReference type="ARBA" id="ARBA00015325"/>
    </source>
</evidence>
<feature type="domain" description="Membrane insertase YidC N-terminal" evidence="15">
    <location>
        <begin position="76"/>
        <end position="356"/>
    </location>
</feature>
<keyword evidence="6 13" id="KW-0812">Transmembrane</keyword>
<evidence type="ECO:0000256" key="2">
    <source>
        <dbReference type="ARBA" id="ARBA00010527"/>
    </source>
</evidence>
<dbReference type="CDD" id="cd19961">
    <property type="entry name" value="EcYidC-like_peri"/>
    <property type="match status" value="1"/>
</dbReference>
<dbReference type="GO" id="GO:0015031">
    <property type="term" value="P:protein transport"/>
    <property type="evidence" value="ECO:0007669"/>
    <property type="project" value="UniProtKB-KW"/>
</dbReference>
<dbReference type="InterPro" id="IPR001708">
    <property type="entry name" value="YidC/ALB3/OXA1/COX18"/>
</dbReference>
<dbReference type="RefSeq" id="WP_281801967.1">
    <property type="nucleotide sequence ID" value="NZ_BSEC01000001.1"/>
</dbReference>
<evidence type="ECO:0000256" key="4">
    <source>
        <dbReference type="ARBA" id="ARBA00022448"/>
    </source>
</evidence>
<dbReference type="NCBIfam" id="TIGR03592">
    <property type="entry name" value="yidC_oxa1_cterm"/>
    <property type="match status" value="1"/>
</dbReference>
<evidence type="ECO:0000256" key="13">
    <source>
        <dbReference type="HAMAP-Rule" id="MF_01810"/>
    </source>
</evidence>
<evidence type="ECO:0000256" key="7">
    <source>
        <dbReference type="ARBA" id="ARBA00022927"/>
    </source>
</evidence>
<dbReference type="GO" id="GO:0005886">
    <property type="term" value="C:plasma membrane"/>
    <property type="evidence" value="ECO:0007669"/>
    <property type="project" value="UniProtKB-SubCell"/>
</dbReference>
<dbReference type="HAMAP" id="MF_01810">
    <property type="entry name" value="YidC_type1"/>
    <property type="match status" value="1"/>
</dbReference>
<dbReference type="InterPro" id="IPR047196">
    <property type="entry name" value="YidC_ALB_C"/>
</dbReference>
<keyword evidence="7 13" id="KW-0653">Protein transport</keyword>
<feature type="transmembrane region" description="Helical" evidence="13">
    <location>
        <begin position="537"/>
        <end position="557"/>
    </location>
</feature>
<accession>A0A9W6GTI9</accession>
<organism evidence="16 17">
    <name type="scientific">Methylocystis echinoides</name>
    <dbReference type="NCBI Taxonomy" id="29468"/>
    <lineage>
        <taxon>Bacteria</taxon>
        <taxon>Pseudomonadati</taxon>
        <taxon>Pseudomonadota</taxon>
        <taxon>Alphaproteobacteria</taxon>
        <taxon>Hyphomicrobiales</taxon>
        <taxon>Methylocystaceae</taxon>
        <taxon>Methylocystis</taxon>
    </lineage>
</organism>
<dbReference type="CDD" id="cd20070">
    <property type="entry name" value="5TM_YidC_Alb3"/>
    <property type="match status" value="1"/>
</dbReference>
<evidence type="ECO:0000313" key="17">
    <source>
        <dbReference type="Proteomes" id="UP001144323"/>
    </source>
</evidence>
<comment type="subcellular location">
    <subcellularLocation>
        <location evidence="1">Cell inner membrane</location>
        <topology evidence="1">Multi-pass membrane protein</topology>
    </subcellularLocation>
    <subcellularLocation>
        <location evidence="13">Cell membrane</location>
        <topology evidence="13">Multi-pass membrane protein</topology>
    </subcellularLocation>
</comment>
<reference evidence="16" key="1">
    <citation type="journal article" date="2023" name="Int. J. Syst. Evol. Microbiol.">
        <title>Methylocystis iwaonis sp. nov., a type II methane-oxidizing bacterium from surface soil of a rice paddy field in Japan, and emended description of the genus Methylocystis (ex Whittenbury et al. 1970) Bowman et al. 1993.</title>
        <authorList>
            <person name="Kaise H."/>
            <person name="Sawadogo J.B."/>
            <person name="Alam M.S."/>
            <person name="Ueno C."/>
            <person name="Dianou D."/>
            <person name="Shinjo R."/>
            <person name="Asakawa S."/>
        </authorList>
    </citation>
    <scope>NUCLEOTIDE SEQUENCE</scope>
    <source>
        <strain evidence="16">LMG27198</strain>
    </source>
</reference>
<proteinExistence type="inferred from homology"/>
<keyword evidence="17" id="KW-1185">Reference proteome</keyword>
<dbReference type="InterPro" id="IPR028055">
    <property type="entry name" value="YidC/Oxa/ALB_C"/>
</dbReference>
<dbReference type="NCBIfam" id="NF002353">
    <property type="entry name" value="PRK01318.1-4"/>
    <property type="match status" value="1"/>
</dbReference>
<keyword evidence="10 13" id="KW-0143">Chaperone</keyword>
<feature type="transmembrane region" description="Helical" evidence="13">
    <location>
        <begin position="360"/>
        <end position="387"/>
    </location>
</feature>
<protein>
    <recommendedName>
        <fullName evidence="3 13">Membrane protein insertase YidC</fullName>
    </recommendedName>
    <alternativeName>
        <fullName evidence="12 13">Foldase YidC</fullName>
    </alternativeName>
    <alternativeName>
        <fullName evidence="13">Membrane protein YidC</fullName>
    </alternativeName>
    <alternativeName>
        <fullName evidence="11 13">membrane integrase YidC</fullName>
    </alternativeName>
</protein>
<dbReference type="Proteomes" id="UP001144323">
    <property type="component" value="Unassembled WGS sequence"/>
</dbReference>
<dbReference type="PRINTS" id="PR00701">
    <property type="entry name" value="60KDINNERMP"/>
</dbReference>
<feature type="domain" description="Membrane insertase YidC/Oxa/ALB C-terminal" evidence="14">
    <location>
        <begin position="368"/>
        <end position="571"/>
    </location>
</feature>
<name>A0A9W6GTI9_9HYPH</name>
<evidence type="ECO:0000256" key="6">
    <source>
        <dbReference type="ARBA" id="ARBA00022692"/>
    </source>
</evidence>
<evidence type="ECO:0000259" key="15">
    <source>
        <dbReference type="Pfam" id="PF14849"/>
    </source>
</evidence>
<dbReference type="Pfam" id="PF02096">
    <property type="entry name" value="60KD_IMP"/>
    <property type="match status" value="1"/>
</dbReference>
<evidence type="ECO:0000256" key="11">
    <source>
        <dbReference type="ARBA" id="ARBA00033245"/>
    </source>
</evidence>
<comment type="similarity">
    <text evidence="2 13">Belongs to the OXA1/ALB3/YidC family. Type 1 subfamily.</text>
</comment>
<evidence type="ECO:0000256" key="10">
    <source>
        <dbReference type="ARBA" id="ARBA00023186"/>
    </source>
</evidence>